<dbReference type="PhylomeDB" id="M9NGE9"/>
<reference evidence="9 11" key="2">
    <citation type="journal article" date="2002" name="Genome Biol.">
        <title>Finishing a whole-genome shotgun: release 3 of the Drosophila melanogaster euchromatic genome sequence.</title>
        <authorList>
            <person name="Celniker S.E."/>
            <person name="Wheeler D.A."/>
            <person name="Kronmiller B."/>
            <person name="Carlson J.W."/>
            <person name="Halpern A."/>
            <person name="Patel S."/>
            <person name="Adams M."/>
            <person name="Champe M."/>
            <person name="Dugan S.P."/>
            <person name="Frise E."/>
            <person name="Hodgson A."/>
            <person name="George R.A."/>
            <person name="Hoskins R.A."/>
            <person name="Laverty T."/>
            <person name="Muzny D.M."/>
            <person name="Nelson C.R."/>
            <person name="Pacleb J.M."/>
            <person name="Park S."/>
            <person name="Pfeiffer B.D."/>
            <person name="Richards S."/>
            <person name="Sodergren E.J."/>
            <person name="Svirskas R."/>
            <person name="Tabor P.E."/>
            <person name="Wan K."/>
            <person name="Stapleton M."/>
            <person name="Sutton G.G."/>
            <person name="Venter C."/>
            <person name="Weinstock G."/>
            <person name="Scherer S.E."/>
            <person name="Myers E.W."/>
            <person name="Gibbs R.A."/>
            <person name="Rubin G.M."/>
        </authorList>
    </citation>
    <scope>NUCLEOTIDE SEQUENCE [LARGE SCALE GENOMIC DNA]</scope>
    <source>
        <strain evidence="11">Berkeley</strain>
    </source>
</reference>
<reference evidence="9 11" key="6">
    <citation type="journal article" date="2005" name="PLoS Comput. Biol.">
        <title>Combined evidence annotation of transposable elements in genome sequences.</title>
        <authorList>
            <person name="Quesneville H."/>
            <person name="Bergman C.M."/>
            <person name="Andrieu O."/>
            <person name="Autard D."/>
            <person name="Nouaud D."/>
            <person name="Ashburner M."/>
            <person name="Anxolabehere D."/>
        </authorList>
    </citation>
    <scope>NUCLEOTIDE SEQUENCE [LARGE SCALE GENOMIC DNA]</scope>
    <source>
        <strain evidence="11">Berkeley</strain>
    </source>
</reference>
<dbReference type="Bgee" id="FBgn0262534">
    <property type="expression patterns" value="Expressed in fat body cell in testis and 10 other cell types or tissues"/>
</dbReference>
<accession>M9NGE9</accession>
<dbReference type="BioGRID-ORCS" id="12797977">
    <property type="hits" value="0 hits in 1 CRISPR screen"/>
</dbReference>
<dbReference type="HOGENOM" id="CLU_018552_13_0_1"/>
<evidence type="ECO:0000313" key="11">
    <source>
        <dbReference type="Proteomes" id="UP000000803"/>
    </source>
</evidence>
<dbReference type="IntAct" id="M9NGE9">
    <property type="interactions" value="3"/>
</dbReference>
<dbReference type="GeneID" id="12797977"/>
<dbReference type="RefSeq" id="NP_001245670.1">
    <property type="nucleotide sequence ID" value="NM_001258741.2"/>
</dbReference>
<dbReference type="eggNOG" id="KOG4585">
    <property type="taxonomic scope" value="Eukaryota"/>
</dbReference>
<reference evidence="9 11" key="10">
    <citation type="journal article" date="2015" name="G3 (Bethesda)">
        <title>Gene Model Annotations for Drosophila melanogaster: The Rule-Benders.</title>
        <authorList>
            <consortium name="FlyBase Consortium"/>
            <person name="Crosby M.A."/>
            <person name="Gramates L.S."/>
            <person name="Dos Santos G."/>
            <person name="Matthews B.B."/>
            <person name="St Pierre S.E."/>
            <person name="Zhou P."/>
            <person name="Schroeder A.J."/>
            <person name="Falls K."/>
            <person name="Emmert D.B."/>
            <person name="Russo S.M."/>
            <person name="Gelbart W.M."/>
            <person name="null"/>
        </authorList>
    </citation>
    <scope>NUCLEOTIDE SEQUENCE [LARGE SCALE GENOMIC DNA]</scope>
    <source>
        <strain evidence="11">Berkeley</strain>
    </source>
</reference>
<dbReference type="VEuPathDB" id="VectorBase:FBgn0262534"/>
<dbReference type="PANTHER" id="PTHR22930">
    <property type="match status" value="1"/>
</dbReference>
<dbReference type="ExpressionAtlas" id="M9NGE9">
    <property type="expression patterns" value="baseline and differential"/>
</dbReference>
<keyword evidence="5" id="KW-0479">Metal-binding</keyword>
<comment type="cofactor">
    <cofactor evidence="1">
        <name>a divalent metal cation</name>
        <dbReference type="ChEBI" id="CHEBI:60240"/>
    </cofactor>
</comment>
<dbReference type="FlyBase" id="FBgn0262534">
    <property type="gene designation" value="CG43088"/>
</dbReference>
<reference evidence="9 11" key="8">
    <citation type="journal article" date="2007" name="Science">
        <title>Sequence finishing and mapping of Drosophila melanogaster heterochromatin.</title>
        <authorList>
            <person name="Hoskins R.A."/>
            <person name="Carlson J.W."/>
            <person name="Kennedy C."/>
            <person name="Acevedo D."/>
            <person name="Evans-Holm M."/>
            <person name="Frise E."/>
            <person name="Wan K.H."/>
            <person name="Park S."/>
            <person name="Mendez-Lago M."/>
            <person name="Rossi F."/>
            <person name="Villasante A."/>
            <person name="Dimitri P."/>
            <person name="Karpen G.H."/>
            <person name="Celniker S.E."/>
        </authorList>
    </citation>
    <scope>NUCLEOTIDE SEQUENCE [LARGE SCALE GENOMIC DNA]</scope>
    <source>
        <strain evidence="11">Berkeley</strain>
    </source>
</reference>
<evidence type="ECO:0000256" key="2">
    <source>
        <dbReference type="ARBA" id="ARBA00004123"/>
    </source>
</evidence>
<dbReference type="FunCoup" id="M9NGE9">
    <property type="interactions" value="1"/>
</dbReference>
<keyword evidence="11" id="KW-1185">Reference proteome</keyword>
<keyword evidence="7" id="KW-0539">Nucleus</keyword>
<comment type="similarity">
    <text evidence="3">Belongs to the HARBI1 family.</text>
</comment>
<keyword evidence="6" id="KW-0378">Hydrolase</keyword>
<keyword evidence="4" id="KW-0540">Nuclease</keyword>
<reference evidence="9 11" key="1">
    <citation type="journal article" date="2000" name="Science">
        <title>The genome sequence of Drosophila melanogaster.</title>
        <authorList>
            <person name="Adams M.D."/>
            <person name="Celniker S.E."/>
            <person name="Holt R.A."/>
            <person name="Evans C.A."/>
            <person name="Gocayne J.D."/>
            <person name="Amanatides P.G."/>
            <person name="Scherer S.E."/>
            <person name="Li P.W."/>
            <person name="Hoskins R.A."/>
            <person name="Galle R.F."/>
            <person name="George R.A."/>
            <person name="Lewis S.E."/>
            <person name="Richards S."/>
            <person name="Ashburner M."/>
            <person name="Henderson S.N."/>
            <person name="Sutton G.G."/>
            <person name="Wortman J.R."/>
            <person name="Yandell M.D."/>
            <person name="Zhang Q."/>
            <person name="Chen L.X."/>
            <person name="Brandon R.C."/>
            <person name="Rogers Y.H."/>
            <person name="Blazej R.G."/>
            <person name="Champe M."/>
            <person name="Pfeiffer B.D."/>
            <person name="Wan K.H."/>
            <person name="Doyle C."/>
            <person name="Baxter E.G."/>
            <person name="Helt G."/>
            <person name="Nelson C.R."/>
            <person name="Gabor G.L."/>
            <person name="Abril J.F."/>
            <person name="Agbayani A."/>
            <person name="An H.J."/>
            <person name="Andrews-Pfannkoch C."/>
            <person name="Baldwin D."/>
            <person name="Ballew R.M."/>
            <person name="Basu A."/>
            <person name="Baxendale J."/>
            <person name="Bayraktaroglu L."/>
            <person name="Beasley E.M."/>
            <person name="Beeson K.Y."/>
            <person name="Benos P.V."/>
            <person name="Berman B.P."/>
            <person name="Bhandari D."/>
            <person name="Bolshakov S."/>
            <person name="Borkova D."/>
            <person name="Botchan M.R."/>
            <person name="Bouck J."/>
            <person name="Brokstein P."/>
            <person name="Brottier P."/>
            <person name="Burtis K.C."/>
            <person name="Busam D.A."/>
            <person name="Butler H."/>
            <person name="Cadieu E."/>
            <person name="Center A."/>
            <person name="Chandra I."/>
            <person name="Cherry J.M."/>
            <person name="Cawley S."/>
            <person name="Dahlke C."/>
            <person name="Davenport L.B."/>
            <person name="Davies P."/>
            <person name="de Pablos B."/>
            <person name="Delcher A."/>
            <person name="Deng Z."/>
            <person name="Mays A.D."/>
            <person name="Dew I."/>
            <person name="Dietz S.M."/>
            <person name="Dodson K."/>
            <person name="Doup L.E."/>
            <person name="Downes M."/>
            <person name="Dugan-Rocha S."/>
            <person name="Dunkov B.C."/>
            <person name="Dunn P."/>
            <person name="Durbin K.J."/>
            <person name="Evangelista C.C."/>
            <person name="Ferraz C."/>
            <person name="Ferriera S."/>
            <person name="Fleischmann W."/>
            <person name="Fosler C."/>
            <person name="Gabrielian A.E."/>
            <person name="Garg N.S."/>
            <person name="Gelbart W.M."/>
            <person name="Glasser K."/>
            <person name="Glodek A."/>
            <person name="Gong F."/>
            <person name="Gorrell J.H."/>
            <person name="Gu Z."/>
            <person name="Guan P."/>
            <person name="Harris M."/>
            <person name="Harris N.L."/>
            <person name="Harvey D."/>
            <person name="Heiman T.J."/>
            <person name="Hernandez J.R."/>
            <person name="Houck J."/>
            <person name="Hostin D."/>
            <person name="Houston K.A."/>
            <person name="Howland T.J."/>
            <person name="Wei M.H."/>
            <person name="Ibegwam C."/>
            <person name="Jalali M."/>
            <person name="Kalush F."/>
            <person name="Karpen G.H."/>
            <person name="Ke Z."/>
            <person name="Kennison J.A."/>
            <person name="Ketchum K.A."/>
            <person name="Kimmel B.E."/>
            <person name="Kodira C.D."/>
            <person name="Kraft C."/>
            <person name="Kravitz S."/>
            <person name="Kulp D."/>
            <person name="Lai Z."/>
            <person name="Lasko P."/>
            <person name="Lei Y."/>
            <person name="Levitsky A.A."/>
            <person name="Li J."/>
            <person name="Li Z."/>
            <person name="Liang Y."/>
            <person name="Lin X."/>
            <person name="Liu X."/>
            <person name="Mattei B."/>
            <person name="McIntosh T.C."/>
            <person name="McLeod M.P."/>
            <person name="McPherson D."/>
            <person name="Merkulov G."/>
            <person name="Milshina N.V."/>
            <person name="Mobarry C."/>
            <person name="Morris J."/>
            <person name="Moshrefi A."/>
            <person name="Mount S.M."/>
            <person name="Moy M."/>
            <person name="Murphy B."/>
            <person name="Murphy L."/>
            <person name="Muzny D.M."/>
            <person name="Nelson D.L."/>
            <person name="Nelson D.R."/>
            <person name="Nelson K.A."/>
            <person name="Nixon K."/>
            <person name="Nusskern D.R."/>
            <person name="Pacleb J.M."/>
            <person name="Palazzolo M."/>
            <person name="Pittman G.S."/>
            <person name="Pan S."/>
            <person name="Pollard J."/>
            <person name="Puri V."/>
            <person name="Reese M.G."/>
            <person name="Reinert K."/>
            <person name="Remington K."/>
            <person name="Saunders R.D."/>
            <person name="Scheeler F."/>
            <person name="Shen H."/>
            <person name="Shue B.C."/>
            <person name="Siden-Kiamos I."/>
            <person name="Simpson M."/>
            <person name="Skupski M.P."/>
            <person name="Smith T."/>
            <person name="Spier E."/>
            <person name="Spradling A.C."/>
            <person name="Stapleton M."/>
            <person name="Strong R."/>
            <person name="Sun E."/>
            <person name="Svirskas R."/>
            <person name="Tector C."/>
            <person name="Turner R."/>
            <person name="Venter E."/>
            <person name="Wang A.H."/>
            <person name="Wang X."/>
            <person name="Wang Z.Y."/>
            <person name="Wassarman D.A."/>
            <person name="Weinstock G.M."/>
            <person name="Weissenbach J."/>
            <person name="Williams S.M."/>
            <person name="WoodageT"/>
            <person name="Worley K.C."/>
            <person name="Wu D."/>
            <person name="Yang S."/>
            <person name="Yao Q.A."/>
            <person name="Ye J."/>
            <person name="Yeh R.F."/>
            <person name="Zaveri J.S."/>
            <person name="Zhan M."/>
            <person name="Zhang G."/>
            <person name="Zhao Q."/>
            <person name="Zheng L."/>
            <person name="Zheng X.H."/>
            <person name="Zhong F.N."/>
            <person name="Zhong W."/>
            <person name="Zhou X."/>
            <person name="Zhu S."/>
            <person name="Zhu X."/>
            <person name="Smith H.O."/>
            <person name="Gibbs R.A."/>
            <person name="Myers E.W."/>
            <person name="Rubin G.M."/>
            <person name="Venter J.C."/>
        </authorList>
    </citation>
    <scope>NUCLEOTIDE SEQUENCE [LARGE SCALE GENOMIC DNA]</scope>
    <source>
        <strain evidence="11">Berkeley</strain>
    </source>
</reference>
<dbReference type="Proteomes" id="UP000000803">
    <property type="component" value="Chromosome X"/>
</dbReference>
<evidence type="ECO:0000256" key="3">
    <source>
        <dbReference type="ARBA" id="ARBA00006958"/>
    </source>
</evidence>
<name>M9NGE9_DROME</name>
<evidence type="ECO:0000259" key="8">
    <source>
        <dbReference type="Pfam" id="PF13359"/>
    </source>
</evidence>
<dbReference type="AlphaFoldDB" id="M9NGE9"/>
<evidence type="ECO:0000256" key="7">
    <source>
        <dbReference type="ARBA" id="ARBA00023242"/>
    </source>
</evidence>
<organism evidence="9 11">
    <name type="scientific">Drosophila melanogaster</name>
    <name type="common">Fruit fly</name>
    <dbReference type="NCBI Taxonomy" id="7227"/>
    <lineage>
        <taxon>Eukaryota</taxon>
        <taxon>Metazoa</taxon>
        <taxon>Ecdysozoa</taxon>
        <taxon>Arthropoda</taxon>
        <taxon>Hexapoda</taxon>
        <taxon>Insecta</taxon>
        <taxon>Pterygota</taxon>
        <taxon>Neoptera</taxon>
        <taxon>Endopterygota</taxon>
        <taxon>Diptera</taxon>
        <taxon>Brachycera</taxon>
        <taxon>Muscomorpha</taxon>
        <taxon>Ephydroidea</taxon>
        <taxon>Drosophilidae</taxon>
        <taxon>Drosophila</taxon>
        <taxon>Sophophora</taxon>
    </lineage>
</organism>
<dbReference type="Pfam" id="PF13359">
    <property type="entry name" value="DDE_Tnp_4"/>
    <property type="match status" value="1"/>
</dbReference>
<protein>
    <recommendedName>
        <fullName evidence="8">DDE Tnp4 domain-containing protein</fullName>
    </recommendedName>
</protein>
<reference evidence="9 11" key="11">
    <citation type="journal article" date="2015" name="Genome Res.">
        <title>The Release 6 reference sequence of the Drosophila melanogaster genome.</title>
        <authorList>
            <person name="Hoskins R.A."/>
            <person name="Carlson J.W."/>
            <person name="Wan K.H."/>
            <person name="Park S."/>
            <person name="Mendez I."/>
            <person name="Galle S.E."/>
            <person name="Booth B.W."/>
            <person name="Pfeiffer B.D."/>
            <person name="George R.A."/>
            <person name="Svirskas R."/>
            <person name="Krzywinski M."/>
            <person name="Schein J."/>
            <person name="Accardo M.C."/>
            <person name="Damia E."/>
            <person name="Messina G."/>
            <person name="Mendez-Lago M."/>
            <person name="de Pablos B."/>
            <person name="Demakova O.V."/>
            <person name="Andreyeva E.N."/>
            <person name="Boldyreva L.V."/>
            <person name="Marra M."/>
            <person name="Carvalho A.B."/>
            <person name="Dimitri P."/>
            <person name="Villasante A."/>
            <person name="Zhimulev I.F."/>
            <person name="Rubin G.M."/>
            <person name="Karpen G.H."/>
            <person name="Celniker S.E."/>
        </authorList>
    </citation>
    <scope>NUCLEOTIDE SEQUENCE [LARGE SCALE GENOMIC DNA]</scope>
    <source>
        <strain evidence="11">Berkeley</strain>
    </source>
</reference>
<dbReference type="PANTHER" id="PTHR22930:SF289">
    <property type="entry name" value="DDE TNP4 DOMAIN-CONTAINING PROTEIN-RELATED"/>
    <property type="match status" value="1"/>
</dbReference>
<dbReference type="InParanoid" id="M9NGE9"/>
<dbReference type="KEGG" id="dme:Dmel_CG43088"/>
<dbReference type="PaxDb" id="7227-FBpp0293413"/>
<evidence type="ECO:0000256" key="6">
    <source>
        <dbReference type="ARBA" id="ARBA00022801"/>
    </source>
</evidence>
<dbReference type="GO" id="GO:0005634">
    <property type="term" value="C:nucleus"/>
    <property type="evidence" value="ECO:0007669"/>
    <property type="project" value="UniProtKB-SubCell"/>
</dbReference>
<dbReference type="InterPro" id="IPR027806">
    <property type="entry name" value="HARBI1_dom"/>
</dbReference>
<dbReference type="GO" id="GO:0016787">
    <property type="term" value="F:hydrolase activity"/>
    <property type="evidence" value="ECO:0007669"/>
    <property type="project" value="UniProtKB-KW"/>
</dbReference>
<reference evidence="9 11" key="5">
    <citation type="journal article" date="2002" name="Genome Biol.">
        <title>Heterochromatic sequences in a Drosophila whole-genome shotgun assembly.</title>
        <authorList>
            <person name="Hoskins R.A."/>
            <person name="Smith C.D."/>
            <person name="Carlson J.W."/>
            <person name="Carvalho A.B."/>
            <person name="Halpern A."/>
            <person name="Kaminker J.S."/>
            <person name="Kennedy C."/>
            <person name="Mungall C.J."/>
            <person name="Sullivan B.A."/>
            <person name="Sutton G.G."/>
            <person name="Yasuhara J.C."/>
            <person name="Wakimoto B.T."/>
            <person name="Myers E.W."/>
            <person name="Celniker S.E."/>
            <person name="Rubin G.M."/>
            <person name="Karpen G.H."/>
        </authorList>
    </citation>
    <scope>NUCLEOTIDE SEQUENCE [LARGE SCALE GENOMIC DNA]</scope>
    <source>
        <strain evidence="11">Berkeley</strain>
    </source>
</reference>
<dbReference type="GO" id="GO:0004518">
    <property type="term" value="F:nuclease activity"/>
    <property type="evidence" value="ECO:0007669"/>
    <property type="project" value="UniProtKB-KW"/>
</dbReference>
<evidence type="ECO:0000313" key="9">
    <source>
        <dbReference type="EMBL" id="AFH07384.1"/>
    </source>
</evidence>
<evidence type="ECO:0000256" key="1">
    <source>
        <dbReference type="ARBA" id="ARBA00001968"/>
    </source>
</evidence>
<evidence type="ECO:0000256" key="5">
    <source>
        <dbReference type="ARBA" id="ARBA00022723"/>
    </source>
</evidence>
<evidence type="ECO:0000313" key="10">
    <source>
        <dbReference type="FlyBase" id="FBgn0262534"/>
    </source>
</evidence>
<comment type="subcellular location">
    <subcellularLocation>
        <location evidence="2">Nucleus</location>
    </subcellularLocation>
</comment>
<feature type="domain" description="DDE Tnp4" evidence="8">
    <location>
        <begin position="182"/>
        <end position="330"/>
    </location>
</feature>
<reference evidence="9 11" key="9">
    <citation type="journal article" date="2015" name="G3 (Bethesda)">
        <title>Gene Model Annotations for Drosophila melanogaster: Impact of High-Throughput Data.</title>
        <authorList>
            <consortium name="FlyBase Consortium"/>
            <person name="Matthews B.B."/>
            <person name="Dos Santos G."/>
            <person name="Crosby M.A."/>
            <person name="Emmert D.B."/>
            <person name="St Pierre S.E."/>
            <person name="Gramates L.S."/>
            <person name="Zhou P."/>
            <person name="Schroeder A.J."/>
            <person name="Falls K."/>
            <person name="Strelets V."/>
            <person name="Russo S.M."/>
            <person name="Gelbart W.M."/>
            <person name="null"/>
        </authorList>
    </citation>
    <scope>NUCLEOTIDE SEQUENCE [LARGE SCALE GENOMIC DNA]</scope>
    <source>
        <strain evidence="11">Berkeley</strain>
    </source>
</reference>
<dbReference type="OrthoDB" id="8065482at2759"/>
<evidence type="ECO:0000256" key="4">
    <source>
        <dbReference type="ARBA" id="ARBA00022722"/>
    </source>
</evidence>
<reference evidence="9 11" key="3">
    <citation type="journal article" date="2002" name="Genome Biol.">
        <title>Annotation of the Drosophila melanogaster euchromatic genome: a systematic review.</title>
        <authorList>
            <person name="Misra S."/>
            <person name="Crosby M.A."/>
            <person name="Mungall C.J."/>
            <person name="Matthews B.B."/>
            <person name="Campbell K.S."/>
            <person name="Hradecky P."/>
            <person name="Huang Y."/>
            <person name="Kaminker J.S."/>
            <person name="Millburn G.H."/>
            <person name="Prochnik S.E."/>
            <person name="Smith C.D."/>
            <person name="Tupy J.L."/>
            <person name="Whitfied E.J."/>
            <person name="Bayraktaroglu L."/>
            <person name="Berman B.P."/>
            <person name="Bettencourt B.R."/>
            <person name="Celniker S.E."/>
            <person name="de Grey A.D."/>
            <person name="Drysdale R.A."/>
            <person name="Harris N.L."/>
            <person name="Richter J."/>
            <person name="Russo S."/>
            <person name="Schroeder A.J."/>
            <person name="Shu S.Q."/>
            <person name="Stapleton M."/>
            <person name="Yamada C."/>
            <person name="Ashburner M."/>
            <person name="Gelbart W.M."/>
            <person name="Rubin G.M."/>
            <person name="Lewis S.E."/>
        </authorList>
    </citation>
    <scope>GENOME REANNOTATION</scope>
    <source>
        <strain evidence="11">Berkeley</strain>
    </source>
</reference>
<reference evidence="9 11" key="4">
    <citation type="journal article" date="2002" name="Genome Biol.">
        <title>The transposable elements of the Drosophila melanogaster euchromatin: a genomics perspective.</title>
        <authorList>
            <person name="Kaminker J.S."/>
            <person name="Bergman C.M."/>
            <person name="Kronmiller B."/>
            <person name="Carlson J."/>
            <person name="Svirskas R."/>
            <person name="Patel S."/>
            <person name="Frise E."/>
            <person name="Wheeler D.A."/>
            <person name="Lewis S.E."/>
            <person name="Rubin G.M."/>
            <person name="Ashburner M."/>
            <person name="Celniker S.E."/>
        </authorList>
    </citation>
    <scope>NUCLEOTIDE SEQUENCE [LARGE SCALE GENOMIC DNA]</scope>
    <source>
        <strain evidence="11">Berkeley</strain>
    </source>
</reference>
<sequence>MFRFSSFLAPLKQLTYFFTEKSLTTCEKKMAYVIPIACFEARISGIPLSLRKSMHLKCNTCIFNISDQSFVKFYAIDKITFKKILKVVKPYVQVSALSHPIQLAAVFRYLVTGCSELAVAHDYRVRIESSMLAKILNRFIPLLQKLLCQATISIQMSRQQMQISSKNFWEKYKLPKVVACLVGTHIGIKKPAKDCSDFLNKKGYYSLNVMLVCNDNMEIIASDATFPGSCRDSVIWNRSRARELLSVTLNGHFILANSKYSQESFVLTPYKNAEIGTYQHTFNLRHAQARNMVEQTIEVLKNRFLCLQRGLKYEPSFCCMIVNVCCALHNLCGSQNLTITDEFQFEGDDNGQRERDEIAQSL</sequence>
<proteinExistence type="inferred from homology"/>
<dbReference type="InterPro" id="IPR045249">
    <property type="entry name" value="HARBI1-like"/>
</dbReference>
<dbReference type="GO" id="GO:0046872">
    <property type="term" value="F:metal ion binding"/>
    <property type="evidence" value="ECO:0007669"/>
    <property type="project" value="UniProtKB-KW"/>
</dbReference>
<dbReference type="AGR" id="FB:FBgn0262534"/>
<dbReference type="EMBL" id="AE014298">
    <property type="protein sequence ID" value="AFH07384.1"/>
    <property type="molecule type" value="Genomic_DNA"/>
</dbReference>
<gene>
    <name evidence="9" type="primary">MB8.chrX.pasa.104-MIP02663</name>
    <name evidence="9" type="synonym">Dmel\CG43088</name>
    <name evidence="9" type="synonym">MB8.chrX.pasa.104</name>
    <name evidence="9 10" type="ORF">CG43088</name>
    <name evidence="9" type="ORF">Dmel_CG43088</name>
</gene>
<reference evidence="9 11" key="7">
    <citation type="journal article" date="2007" name="Science">
        <title>The Release 5.1 annotation of Drosophila melanogaster heterochromatin.</title>
        <authorList>
            <person name="Smith C.D."/>
            <person name="Shu S."/>
            <person name="Mungall C.J."/>
            <person name="Karpen G.H."/>
        </authorList>
    </citation>
    <scope>NUCLEOTIDE SEQUENCE [LARGE SCALE GENOMIC DNA]</scope>
    <source>
        <strain evidence="11">Berkeley</strain>
    </source>
</reference>
<dbReference type="OMA" id="FNERHAA"/>